<evidence type="ECO:0000313" key="1">
    <source>
        <dbReference type="EMBL" id="KAF2269312.1"/>
    </source>
</evidence>
<keyword evidence="2" id="KW-1185">Reference proteome</keyword>
<proteinExistence type="predicted"/>
<dbReference type="AlphaFoldDB" id="A0A9P4N9W7"/>
<gene>
    <name evidence="1" type="ORF">CC78DRAFT_603967</name>
</gene>
<evidence type="ECO:0000313" key="2">
    <source>
        <dbReference type="Proteomes" id="UP000800093"/>
    </source>
</evidence>
<sequence>MPLAELTPGTSDWHDVKHAALILWKASQISDVTLQNNLRNRYMNSALTTIDIHTGINRCRTAILVHDHKTIVIAFQGSADDEIHMNLWTDRKGSNWWDLPYPASDHTLGSLIQHLTFASTGAGDMGYITLLNELYERYQIRAWDFLNHWDLTRLLPPYHFRCWRGHRYTLPHEVTHQFRARFGPLGHSIQGYYQAAEWMAEYGLDQIRSAYPSGYA</sequence>
<name>A0A9P4N9W7_9PLEO</name>
<reference evidence="2" key="1">
    <citation type="journal article" date="2020" name="Stud. Mycol.">
        <title>101 Dothideomycetes genomes: A test case for predicting lifestyles and emergence of pathogens.</title>
        <authorList>
            <person name="Haridas S."/>
            <person name="Albert R."/>
            <person name="Binder M."/>
            <person name="Bloem J."/>
            <person name="LaButti K."/>
            <person name="Salamov A."/>
            <person name="Andreopoulos B."/>
            <person name="Baker S."/>
            <person name="Barry K."/>
            <person name="Bills G."/>
            <person name="Bluhm B."/>
            <person name="Cannon C."/>
            <person name="Castanera R."/>
            <person name="Culley D."/>
            <person name="Daum C."/>
            <person name="Ezra D."/>
            <person name="Gonzalez J."/>
            <person name="Henrissat B."/>
            <person name="Kuo A."/>
            <person name="Liang C."/>
            <person name="Lipzen A."/>
            <person name="Lutzoni F."/>
            <person name="Magnuson J."/>
            <person name="Mondo S."/>
            <person name="Nolan M."/>
            <person name="Ohm R."/>
            <person name="Pangilinan J."/>
            <person name="Park H.-J."/>
            <person name="Ramirez L."/>
            <person name="Alfaro M."/>
            <person name="Sun H."/>
            <person name="Tritt A."/>
            <person name="Yoshinaga Y."/>
            <person name="Zwiers L.-H."/>
            <person name="Turgeon B."/>
            <person name="Goodwin S."/>
            <person name="Spatafora J."/>
            <person name="Crous P."/>
            <person name="Grigoriev I."/>
        </authorList>
    </citation>
    <scope>NUCLEOTIDE SEQUENCE [LARGE SCALE GENOMIC DNA]</scope>
    <source>
        <strain evidence="2">CBS 304.66</strain>
    </source>
</reference>
<dbReference type="EMBL" id="ML986582">
    <property type="protein sequence ID" value="KAF2269312.1"/>
    <property type="molecule type" value="Genomic_DNA"/>
</dbReference>
<dbReference type="Proteomes" id="UP000800093">
    <property type="component" value="Unassembled WGS sequence"/>
</dbReference>
<protein>
    <submittedName>
        <fullName evidence="1">Uncharacterized protein</fullName>
    </submittedName>
</protein>
<dbReference type="OrthoDB" id="426718at2759"/>
<organism evidence="1 2">
    <name type="scientific">Lojkania enalia</name>
    <dbReference type="NCBI Taxonomy" id="147567"/>
    <lineage>
        <taxon>Eukaryota</taxon>
        <taxon>Fungi</taxon>
        <taxon>Dikarya</taxon>
        <taxon>Ascomycota</taxon>
        <taxon>Pezizomycotina</taxon>
        <taxon>Dothideomycetes</taxon>
        <taxon>Pleosporomycetidae</taxon>
        <taxon>Pleosporales</taxon>
        <taxon>Pleosporales incertae sedis</taxon>
        <taxon>Lojkania</taxon>
    </lineage>
</organism>
<accession>A0A9P4N9W7</accession>
<comment type="caution">
    <text evidence="1">The sequence shown here is derived from an EMBL/GenBank/DDBJ whole genome shotgun (WGS) entry which is preliminary data.</text>
</comment>